<gene>
    <name evidence="1" type="ORF">B9Q01_08490</name>
</gene>
<name>A0A2R6A7G2_9ARCH</name>
<sequence length="71" mass="7860">MAQITSIVHSGGISLQAYCKTFKNPIVGISIVTSKNWEELEVCGRTRCFLIDATSLEQPSKCMAATQKRRL</sequence>
<dbReference type="AlphaFoldDB" id="A0A2R6A7G2"/>
<evidence type="ECO:0000313" key="2">
    <source>
        <dbReference type="Proteomes" id="UP000240880"/>
    </source>
</evidence>
<dbReference type="Proteomes" id="UP000240880">
    <property type="component" value="Unassembled WGS sequence"/>
</dbReference>
<accession>A0A2R6A7G2</accession>
<proteinExistence type="predicted"/>
<comment type="caution">
    <text evidence="1">The sequence shown here is derived from an EMBL/GenBank/DDBJ whole genome shotgun (WGS) entry which is preliminary data.</text>
</comment>
<organism evidence="1 2">
    <name type="scientific">Candidatus Marsarchaeota G1 archaeon OSP_D</name>
    <dbReference type="NCBI Taxonomy" id="1978155"/>
    <lineage>
        <taxon>Archaea</taxon>
        <taxon>Candidatus Marsarchaeota</taxon>
        <taxon>Candidatus Marsarchaeota group 1</taxon>
    </lineage>
</organism>
<dbReference type="EMBL" id="NEXC01000085">
    <property type="protein sequence ID" value="PSN82289.1"/>
    <property type="molecule type" value="Genomic_DNA"/>
</dbReference>
<protein>
    <submittedName>
        <fullName evidence="1">Uncharacterized protein</fullName>
    </submittedName>
</protein>
<evidence type="ECO:0000313" key="1">
    <source>
        <dbReference type="EMBL" id="PSN82289.1"/>
    </source>
</evidence>
<reference evidence="1 2" key="1">
    <citation type="submission" date="2017-04" db="EMBL/GenBank/DDBJ databases">
        <title>Novel microbial lineages endemic to geothermal iron-oxide mats fill important gaps in the evolutionary history of Archaea.</title>
        <authorList>
            <person name="Jay Z.J."/>
            <person name="Beam J.P."/>
            <person name="Dlakic M."/>
            <person name="Rusch D.B."/>
            <person name="Kozubal M.A."/>
            <person name="Inskeep W.P."/>
        </authorList>
    </citation>
    <scope>NUCLEOTIDE SEQUENCE [LARGE SCALE GENOMIC DNA]</scope>
    <source>
        <strain evidence="1">OSP_D</strain>
    </source>
</reference>